<dbReference type="InterPro" id="IPR027379">
    <property type="entry name" value="CLS_N"/>
</dbReference>
<comment type="subcellular location">
    <subcellularLocation>
        <location evidence="1">Cell membrane</location>
        <topology evidence="1">Multi-pass membrane protein</topology>
    </subcellularLocation>
</comment>
<evidence type="ECO:0000313" key="10">
    <source>
        <dbReference type="Proteomes" id="UP000811255"/>
    </source>
</evidence>
<reference evidence="9 10" key="1">
    <citation type="submission" date="2021-05" db="EMBL/GenBank/DDBJ databases">
        <title>Croceibacterium sp. LX-88 genome sequence.</title>
        <authorList>
            <person name="Luo X."/>
        </authorList>
    </citation>
    <scope>NUCLEOTIDE SEQUENCE [LARGE SCALE GENOMIC DNA]</scope>
    <source>
        <strain evidence="9 10">LX-88</strain>
    </source>
</reference>
<feature type="transmembrane region" description="Helical" evidence="6">
    <location>
        <begin position="6"/>
        <end position="32"/>
    </location>
</feature>
<proteinExistence type="predicted"/>
<evidence type="ECO:0000256" key="1">
    <source>
        <dbReference type="ARBA" id="ARBA00004651"/>
    </source>
</evidence>
<accession>A0ABS5W3N0</accession>
<dbReference type="EMBL" id="JAHFVK010000001">
    <property type="protein sequence ID" value="MBT2132999.1"/>
    <property type="molecule type" value="Genomic_DNA"/>
</dbReference>
<evidence type="ECO:0000259" key="7">
    <source>
        <dbReference type="Pfam" id="PF09851"/>
    </source>
</evidence>
<protein>
    <submittedName>
        <fullName evidence="9">PLDc N-terminal domain-containing protein</fullName>
    </submittedName>
</protein>
<dbReference type="InterPro" id="IPR018649">
    <property type="entry name" value="SHOCT"/>
</dbReference>
<evidence type="ECO:0000256" key="5">
    <source>
        <dbReference type="ARBA" id="ARBA00023136"/>
    </source>
</evidence>
<dbReference type="Proteomes" id="UP000811255">
    <property type="component" value="Unassembled WGS sequence"/>
</dbReference>
<feature type="domain" description="Cardiolipin synthase N-terminal" evidence="8">
    <location>
        <begin position="19"/>
        <end position="63"/>
    </location>
</feature>
<organism evidence="9 10">
    <name type="scientific">Croceibacterium selenioxidans</name>
    <dbReference type="NCBI Taxonomy" id="2838833"/>
    <lineage>
        <taxon>Bacteria</taxon>
        <taxon>Pseudomonadati</taxon>
        <taxon>Pseudomonadota</taxon>
        <taxon>Alphaproteobacteria</taxon>
        <taxon>Sphingomonadales</taxon>
        <taxon>Erythrobacteraceae</taxon>
        <taxon>Croceibacterium</taxon>
    </lineage>
</organism>
<name>A0ABS5W3N0_9SPHN</name>
<comment type="caution">
    <text evidence="9">The sequence shown here is derived from an EMBL/GenBank/DDBJ whole genome shotgun (WGS) entry which is preliminary data.</text>
</comment>
<dbReference type="Pfam" id="PF09851">
    <property type="entry name" value="SHOCT"/>
    <property type="match status" value="1"/>
</dbReference>
<feature type="transmembrane region" description="Helical" evidence="6">
    <location>
        <begin position="44"/>
        <end position="63"/>
    </location>
</feature>
<feature type="domain" description="SHOCT" evidence="7">
    <location>
        <begin position="94"/>
        <end position="119"/>
    </location>
</feature>
<evidence type="ECO:0000256" key="6">
    <source>
        <dbReference type="SAM" id="Phobius"/>
    </source>
</evidence>
<keyword evidence="4 6" id="KW-1133">Transmembrane helix</keyword>
<gene>
    <name evidence="9" type="ORF">KK137_01525</name>
</gene>
<dbReference type="RefSeq" id="WP_214535882.1">
    <property type="nucleotide sequence ID" value="NZ_JAHFVK010000001.1"/>
</dbReference>
<evidence type="ECO:0000256" key="2">
    <source>
        <dbReference type="ARBA" id="ARBA00022475"/>
    </source>
</evidence>
<keyword evidence="10" id="KW-1185">Reference proteome</keyword>
<dbReference type="Pfam" id="PF13396">
    <property type="entry name" value="PLDc_N"/>
    <property type="match status" value="1"/>
</dbReference>
<evidence type="ECO:0000256" key="3">
    <source>
        <dbReference type="ARBA" id="ARBA00022692"/>
    </source>
</evidence>
<evidence type="ECO:0000259" key="8">
    <source>
        <dbReference type="Pfam" id="PF13396"/>
    </source>
</evidence>
<evidence type="ECO:0000313" key="9">
    <source>
        <dbReference type="EMBL" id="MBT2132999.1"/>
    </source>
</evidence>
<keyword evidence="5 6" id="KW-0472">Membrane</keyword>
<sequence>MWQNLWSFLVSVTIIFAFVMWFWLLITVIGDLIRRGDAGGFKKVLWVILLFITPFLGVFLYLLTQSRGMAERNDLQRSQARTELREFVGYSRADELEKLEKLKASGVINAEEFTKLRGQVLA</sequence>
<evidence type="ECO:0000256" key="4">
    <source>
        <dbReference type="ARBA" id="ARBA00022989"/>
    </source>
</evidence>
<keyword evidence="2" id="KW-1003">Cell membrane</keyword>
<keyword evidence="3 6" id="KW-0812">Transmembrane</keyword>